<evidence type="ECO:0000256" key="6">
    <source>
        <dbReference type="ARBA" id="ARBA00023016"/>
    </source>
</evidence>
<dbReference type="AlphaFoldDB" id="T1AGJ6"/>
<evidence type="ECO:0000256" key="2">
    <source>
        <dbReference type="ARBA" id="ARBA00022722"/>
    </source>
</evidence>
<dbReference type="GO" id="GO:0004519">
    <property type="term" value="F:endonuclease activity"/>
    <property type="evidence" value="ECO:0007669"/>
    <property type="project" value="UniProtKB-KW"/>
</dbReference>
<dbReference type="GO" id="GO:0016787">
    <property type="term" value="F:hydrolase activity"/>
    <property type="evidence" value="ECO:0007669"/>
    <property type="project" value="UniProtKB-KW"/>
</dbReference>
<comment type="caution">
    <text evidence="7">The sequence shown here is derived from an EMBL/GenBank/DDBJ whole genome shotgun (WGS) entry which is preliminary data.</text>
</comment>
<dbReference type="SUPFAM" id="SSF54786">
    <property type="entry name" value="YcfA/nrd intein domain"/>
    <property type="match status" value="1"/>
</dbReference>
<evidence type="ECO:0000256" key="3">
    <source>
        <dbReference type="ARBA" id="ARBA00022759"/>
    </source>
</evidence>
<keyword evidence="4" id="KW-0378">Hydrolase</keyword>
<dbReference type="GO" id="GO:0003729">
    <property type="term" value="F:mRNA binding"/>
    <property type="evidence" value="ECO:0007669"/>
    <property type="project" value="InterPro"/>
</dbReference>
<keyword evidence="3" id="KW-0255">Endonuclease</keyword>
<dbReference type="InterPro" id="IPR038570">
    <property type="entry name" value="HicA_sf"/>
</dbReference>
<reference evidence="7" key="1">
    <citation type="submission" date="2013-08" db="EMBL/GenBank/DDBJ databases">
        <authorList>
            <person name="Mendez C."/>
            <person name="Richter M."/>
            <person name="Ferrer M."/>
            <person name="Sanchez J."/>
        </authorList>
    </citation>
    <scope>NUCLEOTIDE SEQUENCE</scope>
</reference>
<keyword evidence="6" id="KW-0346">Stress response</keyword>
<dbReference type="InterPro" id="IPR012933">
    <property type="entry name" value="HicA_mRNA_interferase"/>
</dbReference>
<dbReference type="Gene3D" id="3.30.920.30">
    <property type="entry name" value="Hypothetical protein"/>
    <property type="match status" value="1"/>
</dbReference>
<protein>
    <submittedName>
        <fullName evidence="7">YcfA family protein</fullName>
    </submittedName>
</protein>
<sequence>MPKLPVVSGKDVIKVLTHSGFRQLRQKGSHVTLYSVKIDRTVTMPLHGELKPKTLKSILDRADITLDEFLKLL</sequence>
<accession>T1AGJ6</accession>
<evidence type="ECO:0000313" key="7">
    <source>
        <dbReference type="EMBL" id="EQD59601.1"/>
    </source>
</evidence>
<gene>
    <name evidence="7" type="ORF">B1B_08139</name>
</gene>
<keyword evidence="2" id="KW-0540">Nuclease</keyword>
<dbReference type="Pfam" id="PF07927">
    <property type="entry name" value="HicA_toxin"/>
    <property type="match status" value="1"/>
</dbReference>
<dbReference type="EMBL" id="AUZY01005273">
    <property type="protein sequence ID" value="EQD59601.1"/>
    <property type="molecule type" value="Genomic_DNA"/>
</dbReference>
<evidence type="ECO:0000256" key="4">
    <source>
        <dbReference type="ARBA" id="ARBA00022801"/>
    </source>
</evidence>
<organism evidence="7">
    <name type="scientific">mine drainage metagenome</name>
    <dbReference type="NCBI Taxonomy" id="410659"/>
    <lineage>
        <taxon>unclassified sequences</taxon>
        <taxon>metagenomes</taxon>
        <taxon>ecological metagenomes</taxon>
    </lineage>
</organism>
<reference evidence="7" key="2">
    <citation type="journal article" date="2014" name="ISME J.">
        <title>Microbial stratification in low pH oxic and suboxic macroscopic growths along an acid mine drainage.</title>
        <authorList>
            <person name="Mendez-Garcia C."/>
            <person name="Mesa V."/>
            <person name="Sprenger R.R."/>
            <person name="Richter M."/>
            <person name="Diez M.S."/>
            <person name="Solano J."/>
            <person name="Bargiela R."/>
            <person name="Golyshina O.V."/>
            <person name="Manteca A."/>
            <person name="Ramos J.L."/>
            <person name="Gallego J.R."/>
            <person name="Llorente I."/>
            <person name="Martins Dos Santos V.A."/>
            <person name="Jensen O.N."/>
            <person name="Pelaez A.I."/>
            <person name="Sanchez J."/>
            <person name="Ferrer M."/>
        </authorList>
    </citation>
    <scope>NUCLEOTIDE SEQUENCE</scope>
</reference>
<evidence type="ECO:0000256" key="1">
    <source>
        <dbReference type="ARBA" id="ARBA00022649"/>
    </source>
</evidence>
<evidence type="ECO:0000256" key="5">
    <source>
        <dbReference type="ARBA" id="ARBA00022884"/>
    </source>
</evidence>
<keyword evidence="5" id="KW-0694">RNA-binding</keyword>
<name>T1AGJ6_9ZZZZ</name>
<proteinExistence type="predicted"/>
<keyword evidence="1" id="KW-1277">Toxin-antitoxin system</keyword>